<dbReference type="InterPro" id="IPR017853">
    <property type="entry name" value="GH"/>
</dbReference>
<dbReference type="CDD" id="cd14752">
    <property type="entry name" value="GH31_N"/>
    <property type="match status" value="1"/>
</dbReference>
<dbReference type="GO" id="GO:0005975">
    <property type="term" value="P:carbohydrate metabolic process"/>
    <property type="evidence" value="ECO:0007669"/>
    <property type="project" value="InterPro"/>
</dbReference>
<feature type="signal peptide" evidence="7">
    <location>
        <begin position="1"/>
        <end position="20"/>
    </location>
</feature>
<evidence type="ECO:0008006" key="12">
    <source>
        <dbReference type="Google" id="ProtNLM"/>
    </source>
</evidence>
<keyword evidence="4" id="KW-0325">Glycoprotein</keyword>
<evidence type="ECO:0000256" key="5">
    <source>
        <dbReference type="ARBA" id="ARBA00023295"/>
    </source>
</evidence>
<feature type="domain" description="Glycosyl hydrolase family 31 C-terminal" evidence="9">
    <location>
        <begin position="696"/>
        <end position="783"/>
    </location>
</feature>
<feature type="domain" description="Glycoside hydrolase family 31 TIM barrel" evidence="8">
    <location>
        <begin position="303"/>
        <end position="688"/>
    </location>
</feature>
<reference evidence="10 11" key="1">
    <citation type="submission" date="2023-11" db="EMBL/GenBank/DDBJ databases">
        <title>Halocaridina rubra genome assembly.</title>
        <authorList>
            <person name="Smith C."/>
        </authorList>
    </citation>
    <scope>NUCLEOTIDE SEQUENCE [LARGE SCALE GENOMIC DNA]</scope>
    <source>
        <strain evidence="10">EP-1</strain>
        <tissue evidence="10">Whole</tissue>
    </source>
</reference>
<dbReference type="InterPro" id="IPR048395">
    <property type="entry name" value="Glyco_hydro_31_C"/>
</dbReference>
<evidence type="ECO:0000259" key="8">
    <source>
        <dbReference type="Pfam" id="PF01055"/>
    </source>
</evidence>
<dbReference type="InterPro" id="IPR000322">
    <property type="entry name" value="Glyco_hydro_31_TIM"/>
</dbReference>
<dbReference type="Pfam" id="PF01055">
    <property type="entry name" value="Glyco_hydro_31_2nd"/>
    <property type="match status" value="1"/>
</dbReference>
<accession>A0AAN8XGT2</accession>
<gene>
    <name evidence="10" type="ORF">SK128_006752</name>
</gene>
<dbReference type="AlphaFoldDB" id="A0AAN8XGT2"/>
<dbReference type="InterPro" id="IPR030459">
    <property type="entry name" value="Glyco_hydro_31_CS"/>
</dbReference>
<dbReference type="PROSITE" id="PS00707">
    <property type="entry name" value="GLYCOSYL_HYDROL_F31_2"/>
    <property type="match status" value="1"/>
</dbReference>
<dbReference type="Pfam" id="PF21365">
    <property type="entry name" value="Glyco_hydro_31_3rd"/>
    <property type="match status" value="1"/>
</dbReference>
<comment type="similarity">
    <text evidence="1 6">Belongs to the glycosyl hydrolase 31 family.</text>
</comment>
<feature type="chain" id="PRO_5042937159" description="Alpha-glucosidase" evidence="7">
    <location>
        <begin position="21"/>
        <end position="913"/>
    </location>
</feature>
<dbReference type="SUPFAM" id="SSF51011">
    <property type="entry name" value="Glycosyl hydrolase domain"/>
    <property type="match status" value="1"/>
</dbReference>
<organism evidence="10 11">
    <name type="scientific">Halocaridina rubra</name>
    <name type="common">Hawaiian red shrimp</name>
    <dbReference type="NCBI Taxonomy" id="373956"/>
    <lineage>
        <taxon>Eukaryota</taxon>
        <taxon>Metazoa</taxon>
        <taxon>Ecdysozoa</taxon>
        <taxon>Arthropoda</taxon>
        <taxon>Crustacea</taxon>
        <taxon>Multicrustacea</taxon>
        <taxon>Malacostraca</taxon>
        <taxon>Eumalacostraca</taxon>
        <taxon>Eucarida</taxon>
        <taxon>Decapoda</taxon>
        <taxon>Pleocyemata</taxon>
        <taxon>Caridea</taxon>
        <taxon>Atyoidea</taxon>
        <taxon>Atyidae</taxon>
        <taxon>Halocaridina</taxon>
    </lineage>
</organism>
<dbReference type="GO" id="GO:0004558">
    <property type="term" value="F:alpha-1,4-glucosidase activity"/>
    <property type="evidence" value="ECO:0007669"/>
    <property type="project" value="TreeGrafter"/>
</dbReference>
<keyword evidence="2 7" id="KW-0732">Signal</keyword>
<keyword evidence="5 6" id="KW-0326">Glycosidase</keyword>
<comment type="caution">
    <text evidence="10">The sequence shown here is derived from an EMBL/GenBank/DDBJ whole genome shotgun (WGS) entry which is preliminary data.</text>
</comment>
<evidence type="ECO:0000256" key="4">
    <source>
        <dbReference type="ARBA" id="ARBA00023180"/>
    </source>
</evidence>
<evidence type="ECO:0000256" key="1">
    <source>
        <dbReference type="ARBA" id="ARBA00007806"/>
    </source>
</evidence>
<dbReference type="CDD" id="cd06602">
    <property type="entry name" value="GH31_MGAM_SI_GAA"/>
    <property type="match status" value="1"/>
</dbReference>
<protein>
    <recommendedName>
        <fullName evidence="12">Alpha-glucosidase</fullName>
    </recommendedName>
</protein>
<evidence type="ECO:0000256" key="3">
    <source>
        <dbReference type="ARBA" id="ARBA00022801"/>
    </source>
</evidence>
<evidence type="ECO:0000256" key="7">
    <source>
        <dbReference type="SAM" id="SignalP"/>
    </source>
</evidence>
<dbReference type="Gene3D" id="3.20.20.80">
    <property type="entry name" value="Glycosidases"/>
    <property type="match status" value="1"/>
</dbReference>
<evidence type="ECO:0000256" key="2">
    <source>
        <dbReference type="ARBA" id="ARBA00022729"/>
    </source>
</evidence>
<keyword evidence="3 6" id="KW-0378">Hydrolase</keyword>
<dbReference type="PANTHER" id="PTHR22762">
    <property type="entry name" value="ALPHA-GLUCOSIDASE"/>
    <property type="match status" value="1"/>
</dbReference>
<dbReference type="Gene3D" id="2.60.40.1180">
    <property type="entry name" value="Golgi alpha-mannosidase II"/>
    <property type="match status" value="2"/>
</dbReference>
<dbReference type="SUPFAM" id="SSF51445">
    <property type="entry name" value="(Trans)glycosidases"/>
    <property type="match status" value="1"/>
</dbReference>
<evidence type="ECO:0000313" key="11">
    <source>
        <dbReference type="Proteomes" id="UP001381693"/>
    </source>
</evidence>
<proteinExistence type="inferred from homology"/>
<keyword evidence="11" id="KW-1185">Reference proteome</keyword>
<evidence type="ECO:0000256" key="6">
    <source>
        <dbReference type="RuleBase" id="RU361185"/>
    </source>
</evidence>
<name>A0AAN8XGT2_HALRR</name>
<dbReference type="Gene3D" id="2.60.40.1760">
    <property type="entry name" value="glycosyl hydrolase (family 31)"/>
    <property type="match status" value="1"/>
</dbReference>
<dbReference type="PANTHER" id="PTHR22762:SF133">
    <property type="entry name" value="P-TYPE DOMAIN-CONTAINING PROTEIN"/>
    <property type="match status" value="1"/>
</dbReference>
<evidence type="ECO:0000313" key="10">
    <source>
        <dbReference type="EMBL" id="KAK7082631.1"/>
    </source>
</evidence>
<dbReference type="InterPro" id="IPR013780">
    <property type="entry name" value="Glyco_hydro_b"/>
</dbReference>
<dbReference type="Proteomes" id="UP001381693">
    <property type="component" value="Unassembled WGS sequence"/>
</dbReference>
<dbReference type="InterPro" id="IPR011013">
    <property type="entry name" value="Gal_mutarotase_sf_dom"/>
</dbReference>
<sequence length="913" mass="101852">MGLAKAFLLSLFALTTTVTTQDIDVNIECPYPEGQSVSSQNECAKYPACTWSGAVCHMGSNSQAGYSVVGSPITTPTGYQLNLKKIDPYATMFDNDIQELIFEVINHEDYHLQVKIYDPNEARYEVPVPLTLPGTPGGSPQAVITASGAGEPFAFTVERSSDAEAVFSTVGAITFEDQFLQFTTALPSEYLYGLGENTHRNFKHSFVTRSTSPLFAKDQPVGEEQLNHYGVHPYYVVVNSNTGATHSVLFFNSNALEYSTFLLSDGRPALTWRSIGGIIDLHFFLGPSLEEVNVQYANMVGLPAFPPYWSLGFHLSRYGYTSVQDVREVRERMKAEGIPQDVQTFDIDYMLRYRDFTYDTVAWVGLPEFADELHNDNVKVTLILDPALVIDFGNYPPGQRGKDADVYIKWMSPDLIPIDQEPGLDNYMVGYVWPDTKTVFPDFFKPETKTWWANELSTFHDTVDFDAIWIDMNEPANFGTNLNRPWNYPPELPDWSLKCPFNRWDSPPYPTKMIRVGGSESQRVSEKTICMSGSQTDGNQMFLHYDVHNLYGWSETVATYEGLNQLFPGKRQVVLSRSTYPGSGKYAVHWLGDNAAVWQHLQDSIVGMLEFNLFGLPMVGADVCGFFMDSTMELCARWMQVGAFCPFDRNHNSIGTAPQDPAWWPEVAAISRDYLILRYQYLPYLYTLFHDAHHDGNSVIRPIFSEFTTDVTALESNDQFMWGKGIMVAPVLTEGAVQRDVYFPQGEWYDLKSGTLEATGPITQTVSAPLEVMPVFVSGGNILPYQEPALNTVESRVNPFGFTVALDSSGGASGTLFWDDGEAEHADEHFDTFFASISFASGSLSMTVADSMTPVTGLSLETLKFYGYPMNPTDITVNGSPLSPGEWNFDPATSVLFVFISVPLGQDLTVQIT</sequence>
<dbReference type="GO" id="GO:0030246">
    <property type="term" value="F:carbohydrate binding"/>
    <property type="evidence" value="ECO:0007669"/>
    <property type="project" value="InterPro"/>
</dbReference>
<dbReference type="EMBL" id="JAXCGZ010003940">
    <property type="protein sequence ID" value="KAK7082631.1"/>
    <property type="molecule type" value="Genomic_DNA"/>
</dbReference>
<evidence type="ECO:0000259" key="9">
    <source>
        <dbReference type="Pfam" id="PF21365"/>
    </source>
</evidence>
<dbReference type="SUPFAM" id="SSF74650">
    <property type="entry name" value="Galactose mutarotase-like"/>
    <property type="match status" value="1"/>
</dbReference>